<comment type="caution">
    <text evidence="1">The sequence shown here is derived from an EMBL/GenBank/DDBJ whole genome shotgun (WGS) entry which is preliminary data.</text>
</comment>
<keyword evidence="2" id="KW-1185">Reference proteome</keyword>
<protein>
    <submittedName>
        <fullName evidence="1">Uncharacterized protein</fullName>
    </submittedName>
</protein>
<organism evidence="1 2">
    <name type="scientific">Alternaria dauci</name>
    <dbReference type="NCBI Taxonomy" id="48095"/>
    <lineage>
        <taxon>Eukaryota</taxon>
        <taxon>Fungi</taxon>
        <taxon>Dikarya</taxon>
        <taxon>Ascomycota</taxon>
        <taxon>Pezizomycotina</taxon>
        <taxon>Dothideomycetes</taxon>
        <taxon>Pleosporomycetidae</taxon>
        <taxon>Pleosporales</taxon>
        <taxon>Pleosporineae</taxon>
        <taxon>Pleosporaceae</taxon>
        <taxon>Alternaria</taxon>
        <taxon>Alternaria sect. Porri</taxon>
    </lineage>
</organism>
<proteinExistence type="predicted"/>
<sequence>MSRNAHLYAVKLTSRRSLVSIGIPNHRDVLAVYFHWVRQRYYRAHNVMRDELAPSVKSVASSCDVSDGDDECDFATPCVRFQRDTETPGIDLLNIGAEFEDEAIAFPYPGEIDVRG</sequence>
<evidence type="ECO:0000313" key="2">
    <source>
        <dbReference type="Proteomes" id="UP001578633"/>
    </source>
</evidence>
<dbReference type="EMBL" id="JBHGVX010000001">
    <property type="protein sequence ID" value="KAL1801674.1"/>
    <property type="molecule type" value="Genomic_DNA"/>
</dbReference>
<dbReference type="Proteomes" id="UP001578633">
    <property type="component" value="Chromosome 1"/>
</dbReference>
<dbReference type="GeneID" id="96082338"/>
<dbReference type="RefSeq" id="XP_069312258.1">
    <property type="nucleotide sequence ID" value="XM_069447373.1"/>
</dbReference>
<name>A0ABR3V0C3_9PLEO</name>
<evidence type="ECO:0000313" key="1">
    <source>
        <dbReference type="EMBL" id="KAL1801674.1"/>
    </source>
</evidence>
<reference evidence="1 2" key="1">
    <citation type="submission" date="2024-09" db="EMBL/GenBank/DDBJ databases">
        <title>T2T genomes of carrot and Alternaria dauci and their utility for understanding host-pathogen interaction during carrot leaf blight disease.</title>
        <authorList>
            <person name="Liu W."/>
            <person name="Xu S."/>
            <person name="Ou C."/>
            <person name="Liu X."/>
            <person name="Zhuang F."/>
            <person name="Deng X.W."/>
        </authorList>
    </citation>
    <scope>NUCLEOTIDE SEQUENCE [LARGE SCALE GENOMIC DNA]</scope>
    <source>
        <strain evidence="1 2">A2016</strain>
    </source>
</reference>
<gene>
    <name evidence="1" type="ORF">ACET3X_002016</name>
</gene>
<accession>A0ABR3V0C3</accession>